<keyword evidence="2" id="KW-1185">Reference proteome</keyword>
<organism evidence="1 2">
    <name type="scientific">Lysinibacillus alkalisoli</name>
    <dbReference type="NCBI Taxonomy" id="1911548"/>
    <lineage>
        <taxon>Bacteria</taxon>
        <taxon>Bacillati</taxon>
        <taxon>Bacillota</taxon>
        <taxon>Bacilli</taxon>
        <taxon>Bacillales</taxon>
        <taxon>Bacillaceae</taxon>
        <taxon>Lysinibacillus</taxon>
    </lineage>
</organism>
<reference evidence="1" key="1">
    <citation type="journal article" date="2014" name="Int. J. Syst. Evol. Microbiol.">
        <title>Complete genome sequence of Corynebacterium casei LMG S-19264T (=DSM 44701T), isolated from a smear-ripened cheese.</title>
        <authorList>
            <consortium name="US DOE Joint Genome Institute (JGI-PGF)"/>
            <person name="Walter F."/>
            <person name="Albersmeier A."/>
            <person name="Kalinowski J."/>
            <person name="Ruckert C."/>
        </authorList>
    </citation>
    <scope>NUCLEOTIDE SEQUENCE</scope>
    <source>
        <strain evidence="1">CGMCC 1.15760</strain>
    </source>
</reference>
<accession>A0A917LHW3</accession>
<dbReference type="Proteomes" id="UP000616608">
    <property type="component" value="Unassembled WGS sequence"/>
</dbReference>
<reference evidence="1" key="2">
    <citation type="submission" date="2020-09" db="EMBL/GenBank/DDBJ databases">
        <authorList>
            <person name="Sun Q."/>
            <person name="Zhou Y."/>
        </authorList>
    </citation>
    <scope>NUCLEOTIDE SEQUENCE</scope>
    <source>
        <strain evidence="1">CGMCC 1.15760</strain>
    </source>
</reference>
<dbReference type="EMBL" id="BMJT01000006">
    <property type="protein sequence ID" value="GGG25240.1"/>
    <property type="molecule type" value="Genomic_DNA"/>
</dbReference>
<dbReference type="AlphaFoldDB" id="A0A917LHW3"/>
<name>A0A917LHW3_9BACI</name>
<sequence>MDYKMLWFKINHKIVTAQDYIDWALVEINNGKQAVELYAIASYTSSACTELIQKAFDSYSKCMPEPSPFAQLASYIDGQIKDIQQDDGWEQAVQQLKKVWLHYGQPSPLAIWYELATMLTELTTQDILEKEQIYQRAFEEAYAYRSLYCFTRSTLWKS</sequence>
<proteinExistence type="predicted"/>
<comment type="caution">
    <text evidence="1">The sequence shown here is derived from an EMBL/GenBank/DDBJ whole genome shotgun (WGS) entry which is preliminary data.</text>
</comment>
<evidence type="ECO:0000313" key="1">
    <source>
        <dbReference type="EMBL" id="GGG25240.1"/>
    </source>
</evidence>
<evidence type="ECO:0000313" key="2">
    <source>
        <dbReference type="Proteomes" id="UP000616608"/>
    </source>
</evidence>
<protein>
    <submittedName>
        <fullName evidence="1">Uncharacterized protein</fullName>
    </submittedName>
</protein>
<dbReference type="RefSeq" id="WP_188614891.1">
    <property type="nucleotide sequence ID" value="NZ_BMJT01000006.1"/>
</dbReference>
<gene>
    <name evidence="1" type="ORF">GCM10007425_19780</name>
</gene>